<evidence type="ECO:0000313" key="4">
    <source>
        <dbReference type="EMBL" id="MBE5038148.1"/>
    </source>
</evidence>
<dbReference type="PANTHER" id="PTHR12526">
    <property type="entry name" value="GLYCOSYLTRANSFERASE"/>
    <property type="match status" value="1"/>
</dbReference>
<feature type="domain" description="Glycosyl transferase family 1" evidence="3">
    <location>
        <begin position="222"/>
        <end position="395"/>
    </location>
</feature>
<dbReference type="SUPFAM" id="SSF53756">
    <property type="entry name" value="UDP-Glycosyltransferase/glycogen phosphorylase"/>
    <property type="match status" value="1"/>
</dbReference>
<dbReference type="Proteomes" id="UP000768567">
    <property type="component" value="Unassembled WGS sequence"/>
</dbReference>
<dbReference type="EMBL" id="JADCKC010000003">
    <property type="protein sequence ID" value="MBE5038148.1"/>
    <property type="molecule type" value="Genomic_DNA"/>
</dbReference>
<dbReference type="Pfam" id="PF00534">
    <property type="entry name" value="Glycos_transf_1"/>
    <property type="match status" value="1"/>
</dbReference>
<evidence type="ECO:0000259" key="3">
    <source>
        <dbReference type="Pfam" id="PF00534"/>
    </source>
</evidence>
<comment type="caution">
    <text evidence="4">The sequence shown here is derived from an EMBL/GenBank/DDBJ whole genome shotgun (WGS) entry which is preliminary data.</text>
</comment>
<organism evidence="4 5">
    <name type="scientific">Gemmiger gallinarum</name>
    <dbReference type="NCBI Taxonomy" id="2779354"/>
    <lineage>
        <taxon>Bacteria</taxon>
        <taxon>Bacillati</taxon>
        <taxon>Bacillota</taxon>
        <taxon>Clostridia</taxon>
        <taxon>Eubacteriales</taxon>
        <taxon>Gemmiger</taxon>
    </lineage>
</organism>
<evidence type="ECO:0000256" key="1">
    <source>
        <dbReference type="ARBA" id="ARBA00022676"/>
    </source>
</evidence>
<dbReference type="Gene3D" id="3.40.50.2000">
    <property type="entry name" value="Glycogen Phosphorylase B"/>
    <property type="match status" value="2"/>
</dbReference>
<proteinExistence type="predicted"/>
<keyword evidence="2" id="KW-0808">Transferase</keyword>
<keyword evidence="1" id="KW-0328">Glycosyltransferase</keyword>
<sequence length="429" mass="45921">MPHILWLVSITLPEAAAACGLSAAEVGGGWLTGMLDALAPSADLTVCSLDARAKTVLNGSGGGANFVVLPPDAGFDSLLEEGHFDLVHIWGTEYPAAAAMQASAKRHGLPVLVGIQGVMKDCAAHLCDGVPERYLHSNALQRAIDRVVPGALLDGMQKRFDDLAQSEARLLAGARYVTGRTTFDRRAVAELAPNALYFCCNETLRPAFVQSRELWHAREFGRGPVLLMSQGNYPLKNLHTMLRALPLLLKRWPDAVLRVAGWPPLEKGPLLRPVIDWMFPYQSYCKKLIRQNGLDGHVVYTGPLPAEKMRRAFLDADLFVLPSYSENSPNSLGEAMLLGLPCVAAAAGGIPDMTGGGKDAVLYGPPGNADALDEAIASVLSRPDHGAAMGSAARDQARITHDPAANAARMLEIYDAVLRAEKESSHANP</sequence>
<evidence type="ECO:0000313" key="5">
    <source>
        <dbReference type="Proteomes" id="UP000768567"/>
    </source>
</evidence>
<dbReference type="PANTHER" id="PTHR12526:SF510">
    <property type="entry name" value="D-INOSITOL 3-PHOSPHATE GLYCOSYLTRANSFERASE"/>
    <property type="match status" value="1"/>
</dbReference>
<reference evidence="4 5" key="1">
    <citation type="submission" date="2020-10" db="EMBL/GenBank/DDBJ databases">
        <title>ChiBAC.</title>
        <authorList>
            <person name="Zenner C."/>
            <person name="Hitch T.C.A."/>
            <person name="Clavel T."/>
        </authorList>
    </citation>
    <scope>NUCLEOTIDE SEQUENCE [LARGE SCALE GENOMIC DNA]</scope>
    <source>
        <strain evidence="4 5">DSM 109015</strain>
    </source>
</reference>
<protein>
    <submittedName>
        <fullName evidence="4">Glycosyltransferase</fullName>
    </submittedName>
</protein>
<dbReference type="CDD" id="cd03801">
    <property type="entry name" value="GT4_PimA-like"/>
    <property type="match status" value="1"/>
</dbReference>
<keyword evidence="5" id="KW-1185">Reference proteome</keyword>
<name>A0ABR9R4R8_9FIRM</name>
<dbReference type="RefSeq" id="WP_193502109.1">
    <property type="nucleotide sequence ID" value="NZ_JADCKC010000003.1"/>
</dbReference>
<accession>A0ABR9R4R8</accession>
<gene>
    <name evidence="4" type="ORF">INF35_10165</name>
</gene>
<evidence type="ECO:0000256" key="2">
    <source>
        <dbReference type="ARBA" id="ARBA00022679"/>
    </source>
</evidence>
<dbReference type="InterPro" id="IPR001296">
    <property type="entry name" value="Glyco_trans_1"/>
</dbReference>